<evidence type="ECO:0000313" key="2">
    <source>
        <dbReference type="EMBL" id="OUE28385.1"/>
    </source>
</evidence>
<dbReference type="AlphaFoldDB" id="A0A251YVY2"/>
<sequence length="92" mass="9667">MAITNLPYDDDRILDAVAEAHVISRETRDVRVDFTGTGVGPEDTATVTATLTWTVPAADAVAILETARVREGDDHGAETGPVAVPSECDEAS</sequence>
<name>A0A251YVY2_9MICO</name>
<feature type="region of interest" description="Disordered" evidence="1">
    <location>
        <begin position="71"/>
        <end position="92"/>
    </location>
</feature>
<evidence type="ECO:0000313" key="3">
    <source>
        <dbReference type="Proteomes" id="UP000195011"/>
    </source>
</evidence>
<comment type="caution">
    <text evidence="2">The sequence shown here is derived from an EMBL/GenBank/DDBJ whole genome shotgun (WGS) entry which is preliminary data.</text>
</comment>
<gene>
    <name evidence="2" type="ORF">BFL36_01450</name>
</gene>
<proteinExistence type="predicted"/>
<organism evidence="2 3">
    <name type="scientific">Clavibacter michiganensis</name>
    <dbReference type="NCBI Taxonomy" id="28447"/>
    <lineage>
        <taxon>Bacteria</taxon>
        <taxon>Bacillati</taxon>
        <taxon>Actinomycetota</taxon>
        <taxon>Actinomycetes</taxon>
        <taxon>Micrococcales</taxon>
        <taxon>Microbacteriaceae</taxon>
        <taxon>Clavibacter</taxon>
    </lineage>
</organism>
<evidence type="ECO:0000256" key="1">
    <source>
        <dbReference type="SAM" id="MobiDB-lite"/>
    </source>
</evidence>
<dbReference type="EMBL" id="MDJY01000010">
    <property type="protein sequence ID" value="OUE28385.1"/>
    <property type="molecule type" value="Genomic_DNA"/>
</dbReference>
<reference evidence="2 3" key="1">
    <citation type="submission" date="2016-08" db="EMBL/GenBank/DDBJ databases">
        <title>Genome sequence of Clavibacter michiganensis spp strain CFBP8017.</title>
        <authorList>
            <person name="Thapa S.P."/>
            <person name="Coaker G."/>
            <person name="Jacques M.-A."/>
        </authorList>
    </citation>
    <scope>NUCLEOTIDE SEQUENCE [LARGE SCALE GENOMIC DNA]</scope>
    <source>
        <strain evidence="2">CFBP8017</strain>
    </source>
</reference>
<dbReference type="Proteomes" id="UP000195011">
    <property type="component" value="Unassembled WGS sequence"/>
</dbReference>
<protein>
    <submittedName>
        <fullName evidence="2">Uncharacterized protein</fullName>
    </submittedName>
</protein>
<accession>A0A251YVY2</accession>
<dbReference type="RefSeq" id="WP_190318607.1">
    <property type="nucleotide sequence ID" value="NZ_MDJY01000010.1"/>
</dbReference>